<proteinExistence type="predicted"/>
<dbReference type="Proteomes" id="UP001234202">
    <property type="component" value="Unassembled WGS sequence"/>
</dbReference>
<dbReference type="EMBL" id="JASBWV010000004">
    <property type="protein sequence ID" value="KAJ9126616.1"/>
    <property type="molecule type" value="Genomic_DNA"/>
</dbReference>
<reference evidence="1" key="1">
    <citation type="submission" date="2023-04" db="EMBL/GenBank/DDBJ databases">
        <title>Draft Genome sequencing of Naganishia species isolated from polar environments using Oxford Nanopore Technology.</title>
        <authorList>
            <person name="Leo P."/>
            <person name="Venkateswaran K."/>
        </authorList>
    </citation>
    <scope>NUCLEOTIDE SEQUENCE</scope>
    <source>
        <strain evidence="1">DBVPG 5303</strain>
    </source>
</reference>
<organism evidence="1 2">
    <name type="scientific">Naganishia onofrii</name>
    <dbReference type="NCBI Taxonomy" id="1851511"/>
    <lineage>
        <taxon>Eukaryota</taxon>
        <taxon>Fungi</taxon>
        <taxon>Dikarya</taxon>
        <taxon>Basidiomycota</taxon>
        <taxon>Agaricomycotina</taxon>
        <taxon>Tremellomycetes</taxon>
        <taxon>Filobasidiales</taxon>
        <taxon>Filobasidiaceae</taxon>
        <taxon>Naganishia</taxon>
    </lineage>
</organism>
<evidence type="ECO:0000313" key="2">
    <source>
        <dbReference type="Proteomes" id="UP001234202"/>
    </source>
</evidence>
<gene>
    <name evidence="1" type="ORF">QFC24_001645</name>
</gene>
<keyword evidence="2" id="KW-1185">Reference proteome</keyword>
<comment type="caution">
    <text evidence="1">The sequence shown here is derived from an EMBL/GenBank/DDBJ whole genome shotgun (WGS) entry which is preliminary data.</text>
</comment>
<evidence type="ECO:0000313" key="1">
    <source>
        <dbReference type="EMBL" id="KAJ9126616.1"/>
    </source>
</evidence>
<accession>A0ACC2XT98</accession>
<sequence length="711" mass="75200">MVSAQSATSPLCRSPLSQSSFPRRAGVLPIPDTSSSKRDRQKQADTSSSSDDEEADYYAPPTVARRPSGTTIALSPRRLSTSRSLAGSYTLSLLSSRMSAAHPTHHVPSAFTLKLSSVSPGKGVPSGLKCPQHVKIAFDARWYALDSSSSPAGAGAGAAWTPWVGNVDVEEHYARQYRNAHPQHSHKYDHDDERIRPDAQCASSVVGKGNAARPRPGYQVGASGKIQLFIMQTVVVPPDQSASSSHPRHSITQSSTTTIGKTTPVKVFLVDYDLSSLQPGGRLLYKERAYQTLHSEDVTSAGKGDGKGREVLKYAIELQFLCVAKRKMSAKNPAPPTMTTTTATEEPATSTTDKKRKRPDNASLSSTAKPDTGNPHTSASYYLGKQIRLVFPTNSSALHPTDGPLAVSAPTTTSAARRYSSGVAAAPTVRIERLIEVQNPPPPPAPLPPPPQAGFQPLPRTSTTMSTESQAIGKARNPTVAAAYQRRESAGLSFSGSLTSESWDGLRARWDMEAGRAAAAASTLESALSSASSVDVQAQGDNLEETQDTSPRIGIIGLNGQHPTRIITPHNGARPHSPKPTSIVMPTPATASSGLVFTRSPTPVVGGLSLLKSPSLLTARLEEMSGSEAFTTSLSSSAPPSALGDEQGSRTEHYDGLRVVGVNGNGGGDSTRASGAGRRKAPLWPALGAGDEDHERLLSESLKKLPISYHR</sequence>
<name>A0ACC2XT98_9TREE</name>
<protein>
    <submittedName>
        <fullName evidence="1">Uncharacterized protein</fullName>
    </submittedName>
</protein>